<evidence type="ECO:0000256" key="5">
    <source>
        <dbReference type="SAM" id="Coils"/>
    </source>
</evidence>
<accession>A0A8T2T3Z0</accession>
<evidence type="ECO:0000313" key="7">
    <source>
        <dbReference type="EMBL" id="KAH7404442.1"/>
    </source>
</evidence>
<dbReference type="Pfam" id="PF07714">
    <property type="entry name" value="PK_Tyr_Ser-Thr"/>
    <property type="match status" value="1"/>
</dbReference>
<dbReference type="InterPro" id="IPR000719">
    <property type="entry name" value="Prot_kinase_dom"/>
</dbReference>
<dbReference type="PROSITE" id="PS50011">
    <property type="entry name" value="PROTEIN_KINASE_DOM"/>
    <property type="match status" value="1"/>
</dbReference>
<dbReference type="InterPro" id="IPR017441">
    <property type="entry name" value="Protein_kinase_ATP_BS"/>
</dbReference>
<reference evidence="7" key="1">
    <citation type="submission" date="2021-08" db="EMBL/GenBank/DDBJ databases">
        <title>WGS assembly of Ceratopteris richardii.</title>
        <authorList>
            <person name="Marchant D.B."/>
            <person name="Chen G."/>
            <person name="Jenkins J."/>
            <person name="Shu S."/>
            <person name="Leebens-Mack J."/>
            <person name="Grimwood J."/>
            <person name="Schmutz J."/>
            <person name="Soltis P."/>
            <person name="Soltis D."/>
            <person name="Chen Z.-H."/>
        </authorList>
    </citation>
    <scope>NUCLEOTIDE SEQUENCE</scope>
    <source>
        <strain evidence="7">Whitten #5841</strain>
        <tissue evidence="7">Leaf</tissue>
    </source>
</reference>
<keyword evidence="4" id="KW-0547">Nucleotide-binding</keyword>
<dbReference type="Gene3D" id="3.30.200.20">
    <property type="entry name" value="Phosphorylase Kinase, domain 1"/>
    <property type="match status" value="1"/>
</dbReference>
<dbReference type="InterPro" id="IPR051348">
    <property type="entry name" value="U-box_ubiquitin_ligases"/>
</dbReference>
<dbReference type="OMA" id="WPISETQ"/>
<keyword evidence="8" id="KW-1185">Reference proteome</keyword>
<gene>
    <name evidence="7" type="ORF">KP509_15G025800</name>
</gene>
<dbReference type="PANTHER" id="PTHR45647:SF139">
    <property type="entry name" value="OS02G0152300 PROTEIN"/>
    <property type="match status" value="1"/>
</dbReference>
<keyword evidence="3" id="KW-0833">Ubl conjugation pathway</keyword>
<evidence type="ECO:0000256" key="2">
    <source>
        <dbReference type="ARBA" id="ARBA00012483"/>
    </source>
</evidence>
<evidence type="ECO:0000256" key="4">
    <source>
        <dbReference type="PROSITE-ProRule" id="PRU10141"/>
    </source>
</evidence>
<evidence type="ECO:0000313" key="8">
    <source>
        <dbReference type="Proteomes" id="UP000825935"/>
    </source>
</evidence>
<evidence type="ECO:0000259" key="6">
    <source>
        <dbReference type="PROSITE" id="PS50011"/>
    </source>
</evidence>
<dbReference type="InterPro" id="IPR001245">
    <property type="entry name" value="Ser-Thr/Tyr_kinase_cat_dom"/>
</dbReference>
<evidence type="ECO:0000256" key="1">
    <source>
        <dbReference type="ARBA" id="ARBA00000900"/>
    </source>
</evidence>
<dbReference type="Proteomes" id="UP000825935">
    <property type="component" value="Chromosome 15"/>
</dbReference>
<feature type="domain" description="Protein kinase" evidence="6">
    <location>
        <begin position="532"/>
        <end position="794"/>
    </location>
</feature>
<dbReference type="GO" id="GO:0004672">
    <property type="term" value="F:protein kinase activity"/>
    <property type="evidence" value="ECO:0007669"/>
    <property type="project" value="InterPro"/>
</dbReference>
<proteinExistence type="predicted"/>
<dbReference type="OrthoDB" id="4062651at2759"/>
<protein>
    <recommendedName>
        <fullName evidence="2">RING-type E3 ubiquitin transferase</fullName>
        <ecNumber evidence="2">2.3.2.27</ecNumber>
    </recommendedName>
</protein>
<comment type="catalytic activity">
    <reaction evidence="1">
        <text>S-ubiquitinyl-[E2 ubiquitin-conjugating enzyme]-L-cysteine + [acceptor protein]-L-lysine = [E2 ubiquitin-conjugating enzyme]-L-cysteine + N(6)-ubiquitinyl-[acceptor protein]-L-lysine.</text>
        <dbReference type="EC" id="2.3.2.27"/>
    </reaction>
</comment>
<dbReference type="PROSITE" id="PS00107">
    <property type="entry name" value="PROTEIN_KINASE_ATP"/>
    <property type="match status" value="1"/>
</dbReference>
<dbReference type="PANTHER" id="PTHR45647">
    <property type="entry name" value="OS02G0152300 PROTEIN"/>
    <property type="match status" value="1"/>
</dbReference>
<feature type="binding site" evidence="4">
    <location>
        <position position="559"/>
    </location>
    <ligand>
        <name>ATP</name>
        <dbReference type="ChEBI" id="CHEBI:30616"/>
    </ligand>
</feature>
<sequence length="813" mass="92657">MDQLRHEEQDKSIREARRIAICVGKDRNRGLGALRWAIEKEFIPKEGHVYLLHVLPQVRFVPNPMGGQLPVDSVSPETLKRFKEERLAKTMKRFDEYIKLCKRHKITFKLFYPENDSIPKKLVNLISEHTITDMLLEKSPQTILSRIVKGESISSHVCENAPGFCKIVVIRNGKLYSTNDSRGSDNGTSFSPKNGINSVSMASNIGRRNADPGDDNTDESEFTTAHGIEISSQYSFSDSSSIDGLSSCSSFQGIGKYEGELKSVLLQGLQEPIVSSSPLLQCIETSSALKFEQPKSPLKEVKVSKCRGGESARNSFQKDAEMIETATEKSGNAVLCETEVAPYVLSELFQKEFEEMNDAQSAFKDQEMLRDKLDKEIHEHIATKKELKATRRTLEGFVRMAELAENQCQKEKRNCEQLRSELREHLKDQQTLRDKLEKEMSQHIATKKELETTRREAESAENRYRTEKSKCEQLRWELEQHIKELEREQQLRKTAEEKVLGDSVSAASATSKDDKMWWHYSFKEIQTATENFHERNKLGQGRYGQVYKGVLRHTSVAVKVLAEDRIRDRQEFQKKLEIVSRLHHPNLVLFLGACPDKGCLIYEYIANGNLEERLYCEGVTAPMPWFIRFRICLDVARALSFLHTCPQPIVYQELKLRNVLLDHGLISKITDIHMAELIPMTSSSGAHKITESLFTRELAYIDPDYQRAGTVTCEADVYSLGILILQLLTKRPPLGIAFCMEEALESGQLDRVLDKSAGEWPLEEATSVAQLGLKCMEPRRKDRAKLKDDVLPVLESVQKYSASLYGRQTDSRH</sequence>
<keyword evidence="5" id="KW-0175">Coiled coil</keyword>
<dbReference type="AlphaFoldDB" id="A0A8T2T3Z0"/>
<dbReference type="GO" id="GO:0005524">
    <property type="term" value="F:ATP binding"/>
    <property type="evidence" value="ECO:0007669"/>
    <property type="project" value="UniProtKB-UniRule"/>
</dbReference>
<dbReference type="GO" id="GO:0061630">
    <property type="term" value="F:ubiquitin protein ligase activity"/>
    <property type="evidence" value="ECO:0007669"/>
    <property type="project" value="UniProtKB-EC"/>
</dbReference>
<dbReference type="SUPFAM" id="SSF56112">
    <property type="entry name" value="Protein kinase-like (PK-like)"/>
    <property type="match status" value="1"/>
</dbReference>
<dbReference type="InterPro" id="IPR011009">
    <property type="entry name" value="Kinase-like_dom_sf"/>
</dbReference>
<keyword evidence="4" id="KW-0067">ATP-binding</keyword>
<dbReference type="EMBL" id="CM035420">
    <property type="protein sequence ID" value="KAH7404442.1"/>
    <property type="molecule type" value="Genomic_DNA"/>
</dbReference>
<organism evidence="7 8">
    <name type="scientific">Ceratopteris richardii</name>
    <name type="common">Triangle waterfern</name>
    <dbReference type="NCBI Taxonomy" id="49495"/>
    <lineage>
        <taxon>Eukaryota</taxon>
        <taxon>Viridiplantae</taxon>
        <taxon>Streptophyta</taxon>
        <taxon>Embryophyta</taxon>
        <taxon>Tracheophyta</taxon>
        <taxon>Polypodiopsida</taxon>
        <taxon>Polypodiidae</taxon>
        <taxon>Polypodiales</taxon>
        <taxon>Pteridineae</taxon>
        <taxon>Pteridaceae</taxon>
        <taxon>Parkerioideae</taxon>
        <taxon>Ceratopteris</taxon>
    </lineage>
</organism>
<feature type="coiled-coil region" evidence="5">
    <location>
        <begin position="356"/>
        <end position="498"/>
    </location>
</feature>
<name>A0A8T2T3Z0_CERRI</name>
<comment type="caution">
    <text evidence="7">The sequence shown here is derived from an EMBL/GenBank/DDBJ whole genome shotgun (WGS) entry which is preliminary data.</text>
</comment>
<dbReference type="EC" id="2.3.2.27" evidence="2"/>
<dbReference type="Gene3D" id="1.10.510.10">
    <property type="entry name" value="Transferase(Phosphotransferase) domain 1"/>
    <property type="match status" value="1"/>
</dbReference>
<evidence type="ECO:0000256" key="3">
    <source>
        <dbReference type="ARBA" id="ARBA00022786"/>
    </source>
</evidence>